<name>A0A6P6VIK5_COFAR</name>
<evidence type="ECO:0000259" key="4">
    <source>
        <dbReference type="PROSITE" id="PS50071"/>
    </source>
</evidence>
<dbReference type="SMART" id="SM00389">
    <property type="entry name" value="HOX"/>
    <property type="match status" value="1"/>
</dbReference>
<dbReference type="PROSITE" id="PS50071">
    <property type="entry name" value="HOMEOBOX_2"/>
    <property type="match status" value="1"/>
</dbReference>
<organism evidence="5 6">
    <name type="scientific">Coffea arabica</name>
    <name type="common">Arabian coffee</name>
    <dbReference type="NCBI Taxonomy" id="13443"/>
    <lineage>
        <taxon>Eukaryota</taxon>
        <taxon>Viridiplantae</taxon>
        <taxon>Streptophyta</taxon>
        <taxon>Embryophyta</taxon>
        <taxon>Tracheophyta</taxon>
        <taxon>Spermatophyta</taxon>
        <taxon>Magnoliopsida</taxon>
        <taxon>eudicotyledons</taxon>
        <taxon>Gunneridae</taxon>
        <taxon>Pentapetalae</taxon>
        <taxon>asterids</taxon>
        <taxon>lamiids</taxon>
        <taxon>Gentianales</taxon>
        <taxon>Rubiaceae</taxon>
        <taxon>Ixoroideae</taxon>
        <taxon>Gardenieae complex</taxon>
        <taxon>Bertiereae - Coffeeae clade</taxon>
        <taxon>Coffeeae</taxon>
        <taxon>Coffea</taxon>
    </lineage>
</organism>
<proteinExistence type="predicted"/>
<keyword evidence="2 3" id="KW-0238">DNA-binding</keyword>
<dbReference type="CDD" id="cd00086">
    <property type="entry name" value="homeodomain"/>
    <property type="match status" value="1"/>
</dbReference>
<dbReference type="Proteomes" id="UP001652660">
    <property type="component" value="Chromosome 2e"/>
</dbReference>
<dbReference type="RefSeq" id="XP_027102541.1">
    <property type="nucleotide sequence ID" value="XM_027246740.2"/>
</dbReference>
<dbReference type="AlphaFoldDB" id="A0A6P6VIK5"/>
<dbReference type="InterPro" id="IPR001356">
    <property type="entry name" value="HD"/>
</dbReference>
<dbReference type="InterPro" id="IPR044830">
    <property type="entry name" value="HD-Zip_III"/>
</dbReference>
<evidence type="ECO:0000313" key="6">
    <source>
        <dbReference type="RefSeq" id="XP_027102541.1"/>
    </source>
</evidence>
<dbReference type="GeneID" id="113723760"/>
<sequence length="119" mass="14025">MANSGSSGNVTYTDKQLVALEEMYAQCPYPSASQRQQMKHDCLALKDVEDEKIKVWFQNRRSLDKLEKDNAEFHLVRERLIATHTLLKEENDNLKQTVMDLLYENDYLQQNCRMRVKNL</sequence>
<dbReference type="Pfam" id="PF00046">
    <property type="entry name" value="Homeodomain"/>
    <property type="match status" value="1"/>
</dbReference>
<feature type="DNA-binding region" description="Homeobox" evidence="2">
    <location>
        <begin position="5"/>
        <end position="68"/>
    </location>
</feature>
<dbReference type="InterPro" id="IPR009057">
    <property type="entry name" value="Homeodomain-like_sf"/>
</dbReference>
<feature type="domain" description="Homeobox" evidence="4">
    <location>
        <begin position="3"/>
        <end position="67"/>
    </location>
</feature>
<dbReference type="GO" id="GO:0003700">
    <property type="term" value="F:DNA-binding transcription factor activity"/>
    <property type="evidence" value="ECO:0007669"/>
    <property type="project" value="InterPro"/>
</dbReference>
<evidence type="ECO:0000313" key="5">
    <source>
        <dbReference type="Proteomes" id="UP001652660"/>
    </source>
</evidence>
<dbReference type="PANTHER" id="PTHR45950:SF10">
    <property type="entry name" value="HOMEOBOX-LEUCINE ZIPPER PROTEIN REVOLUTA"/>
    <property type="match status" value="1"/>
</dbReference>
<dbReference type="Gene3D" id="1.10.10.60">
    <property type="entry name" value="Homeodomain-like"/>
    <property type="match status" value="1"/>
</dbReference>
<keyword evidence="5" id="KW-1185">Reference proteome</keyword>
<dbReference type="GO" id="GO:0005634">
    <property type="term" value="C:nucleus"/>
    <property type="evidence" value="ECO:0007669"/>
    <property type="project" value="UniProtKB-SubCell"/>
</dbReference>
<keyword evidence="2 3" id="KW-0371">Homeobox</keyword>
<dbReference type="GO" id="GO:0003677">
    <property type="term" value="F:DNA binding"/>
    <property type="evidence" value="ECO:0007669"/>
    <property type="project" value="UniProtKB-UniRule"/>
</dbReference>
<reference evidence="6" key="2">
    <citation type="submission" date="2025-08" db="UniProtKB">
        <authorList>
            <consortium name="RefSeq"/>
        </authorList>
    </citation>
    <scope>IDENTIFICATION</scope>
    <source>
        <tissue evidence="6">Leaves</tissue>
    </source>
</reference>
<reference evidence="5" key="1">
    <citation type="journal article" date="2025" name="Foods">
        <title>Unveiling the Microbial Signatures of Arabica Coffee Cherries: Insights into Ripeness Specific Diversity, Functional Traits, and Implications for Quality and Safety.</title>
        <authorList>
            <consortium name="RefSeq"/>
            <person name="Tenea G.N."/>
            <person name="Cifuentes V."/>
            <person name="Reyes P."/>
            <person name="Cevallos-Vallejos M."/>
        </authorList>
    </citation>
    <scope>NUCLEOTIDE SEQUENCE [LARGE SCALE GENOMIC DNA]</scope>
</reference>
<dbReference type="PANTHER" id="PTHR45950">
    <property type="entry name" value="HOMEOBOX-LEUCINE ZIPPER PROTEIN ATHB-14"/>
    <property type="match status" value="1"/>
</dbReference>
<comment type="subcellular location">
    <subcellularLocation>
        <location evidence="1 2 3">Nucleus</location>
    </subcellularLocation>
</comment>
<keyword evidence="2 3" id="KW-0539">Nucleus</keyword>
<accession>A0A6P6VIK5</accession>
<dbReference type="OrthoDB" id="5875390at2759"/>
<evidence type="ECO:0000256" key="2">
    <source>
        <dbReference type="PROSITE-ProRule" id="PRU00108"/>
    </source>
</evidence>
<protein>
    <submittedName>
        <fullName evidence="6">Homeobox-leucine zipper protein HOX9</fullName>
    </submittedName>
</protein>
<evidence type="ECO:0000256" key="1">
    <source>
        <dbReference type="ARBA" id="ARBA00004123"/>
    </source>
</evidence>
<gene>
    <name evidence="6" type="primary">LOC113723760</name>
</gene>
<evidence type="ECO:0000256" key="3">
    <source>
        <dbReference type="RuleBase" id="RU000682"/>
    </source>
</evidence>
<dbReference type="SUPFAM" id="SSF46689">
    <property type="entry name" value="Homeodomain-like"/>
    <property type="match status" value="1"/>
</dbReference>